<dbReference type="GO" id="GO:0022857">
    <property type="term" value="F:transmembrane transporter activity"/>
    <property type="evidence" value="ECO:0007669"/>
    <property type="project" value="TreeGrafter"/>
</dbReference>
<dbReference type="Pfam" id="PF00005">
    <property type="entry name" value="ABC_tran"/>
    <property type="match status" value="1"/>
</dbReference>
<dbReference type="PROSITE" id="PS50893">
    <property type="entry name" value="ABC_TRANSPORTER_2"/>
    <property type="match status" value="1"/>
</dbReference>
<dbReference type="PANTHER" id="PTHR24220">
    <property type="entry name" value="IMPORT ATP-BINDING PROTEIN"/>
    <property type="match status" value="1"/>
</dbReference>
<keyword evidence="3 6" id="KW-0067">ATP-binding</keyword>
<evidence type="ECO:0000313" key="6">
    <source>
        <dbReference type="EMBL" id="SDK93236.1"/>
    </source>
</evidence>
<dbReference type="GO" id="GO:0016887">
    <property type="term" value="F:ATP hydrolysis activity"/>
    <property type="evidence" value="ECO:0007669"/>
    <property type="project" value="InterPro"/>
</dbReference>
<protein>
    <submittedName>
        <fullName evidence="6">Putative ABC transport system ATP-binding protein</fullName>
    </submittedName>
</protein>
<feature type="compositionally biased region" description="Pro residues" evidence="4">
    <location>
        <begin position="1"/>
        <end position="10"/>
    </location>
</feature>
<sequence>MRESSPPPSSGRPQRGAPDRKARSGSPVLTAAGLVKRYGDTTVLHDAALDVHGGETVAVMGPSGSGKSTLLYCLSGVMTPDAGTVTYRGERVDTRSDGRRAELRRTEFGFVFQFPGLLPELSAAENVALPLMLAGTDRRTAITRASTLFPALGLDGLERRRPGALSGGQAQRVGIARALATEPAVVFADEPTGALDTETGDEVMSLLLASAVERGAALVVVTHDERIARRCDRTVAVADGRTSALERS</sequence>
<dbReference type="Gene3D" id="3.40.50.300">
    <property type="entry name" value="P-loop containing nucleotide triphosphate hydrolases"/>
    <property type="match status" value="1"/>
</dbReference>
<dbReference type="PROSITE" id="PS00211">
    <property type="entry name" value="ABC_TRANSPORTER_1"/>
    <property type="match status" value="1"/>
</dbReference>
<dbReference type="InterPro" id="IPR015854">
    <property type="entry name" value="ABC_transpr_LolD-like"/>
</dbReference>
<keyword evidence="2" id="KW-0547">Nucleotide-binding</keyword>
<dbReference type="RefSeq" id="WP_245712191.1">
    <property type="nucleotide sequence ID" value="NZ_FNGF01000002.1"/>
</dbReference>
<evidence type="ECO:0000256" key="2">
    <source>
        <dbReference type="ARBA" id="ARBA00022741"/>
    </source>
</evidence>
<dbReference type="STRING" id="380244.SAMN05216298_2099"/>
<gene>
    <name evidence="6" type="ORF">SAMN05216298_2099</name>
</gene>
<dbReference type="InterPro" id="IPR027417">
    <property type="entry name" value="P-loop_NTPase"/>
</dbReference>
<evidence type="ECO:0000256" key="3">
    <source>
        <dbReference type="ARBA" id="ARBA00022840"/>
    </source>
</evidence>
<reference evidence="7" key="1">
    <citation type="submission" date="2016-10" db="EMBL/GenBank/DDBJ databases">
        <authorList>
            <person name="Varghese N."/>
            <person name="Submissions S."/>
        </authorList>
    </citation>
    <scope>NUCLEOTIDE SEQUENCE [LARGE SCALE GENOMIC DNA]</scope>
    <source>
        <strain evidence="7">CGMCC 4.3147</strain>
    </source>
</reference>
<dbReference type="GO" id="GO:0005524">
    <property type="term" value="F:ATP binding"/>
    <property type="evidence" value="ECO:0007669"/>
    <property type="project" value="UniProtKB-KW"/>
</dbReference>
<dbReference type="InterPro" id="IPR003439">
    <property type="entry name" value="ABC_transporter-like_ATP-bd"/>
</dbReference>
<dbReference type="AlphaFoldDB" id="A0A1G9FXT3"/>
<evidence type="ECO:0000259" key="5">
    <source>
        <dbReference type="PROSITE" id="PS50893"/>
    </source>
</evidence>
<keyword evidence="7" id="KW-1185">Reference proteome</keyword>
<dbReference type="SMART" id="SM00382">
    <property type="entry name" value="AAA"/>
    <property type="match status" value="1"/>
</dbReference>
<dbReference type="InterPro" id="IPR017911">
    <property type="entry name" value="MacB-like_ATP-bd"/>
</dbReference>
<dbReference type="InterPro" id="IPR017871">
    <property type="entry name" value="ABC_transporter-like_CS"/>
</dbReference>
<evidence type="ECO:0000256" key="4">
    <source>
        <dbReference type="SAM" id="MobiDB-lite"/>
    </source>
</evidence>
<feature type="region of interest" description="Disordered" evidence="4">
    <location>
        <begin position="1"/>
        <end position="25"/>
    </location>
</feature>
<keyword evidence="1" id="KW-0813">Transport</keyword>
<proteinExistence type="predicted"/>
<dbReference type="Proteomes" id="UP000198662">
    <property type="component" value="Unassembled WGS sequence"/>
</dbReference>
<name>A0A1G9FXT3_9ACTN</name>
<feature type="domain" description="ABC transporter" evidence="5">
    <location>
        <begin position="29"/>
        <end position="248"/>
    </location>
</feature>
<evidence type="ECO:0000313" key="7">
    <source>
        <dbReference type="Proteomes" id="UP000198662"/>
    </source>
</evidence>
<dbReference type="CDD" id="cd03255">
    <property type="entry name" value="ABC_MJ0796_LolCDE_FtsE"/>
    <property type="match status" value="1"/>
</dbReference>
<dbReference type="PANTHER" id="PTHR24220:SF685">
    <property type="entry name" value="ABC TRANSPORTER RELATED"/>
    <property type="match status" value="1"/>
</dbReference>
<accession>A0A1G9FXT3</accession>
<evidence type="ECO:0000256" key="1">
    <source>
        <dbReference type="ARBA" id="ARBA00022448"/>
    </source>
</evidence>
<dbReference type="SUPFAM" id="SSF52540">
    <property type="entry name" value="P-loop containing nucleoside triphosphate hydrolases"/>
    <property type="match status" value="1"/>
</dbReference>
<dbReference type="InterPro" id="IPR003593">
    <property type="entry name" value="AAA+_ATPase"/>
</dbReference>
<dbReference type="EMBL" id="FNGF01000002">
    <property type="protein sequence ID" value="SDK93236.1"/>
    <property type="molecule type" value="Genomic_DNA"/>
</dbReference>
<dbReference type="GO" id="GO:0005886">
    <property type="term" value="C:plasma membrane"/>
    <property type="evidence" value="ECO:0007669"/>
    <property type="project" value="TreeGrafter"/>
</dbReference>
<organism evidence="6 7">
    <name type="scientific">Glycomyces sambucus</name>
    <dbReference type="NCBI Taxonomy" id="380244"/>
    <lineage>
        <taxon>Bacteria</taxon>
        <taxon>Bacillati</taxon>
        <taxon>Actinomycetota</taxon>
        <taxon>Actinomycetes</taxon>
        <taxon>Glycomycetales</taxon>
        <taxon>Glycomycetaceae</taxon>
        <taxon>Glycomyces</taxon>
    </lineage>
</organism>